<keyword evidence="2" id="KW-0677">Repeat</keyword>
<dbReference type="GO" id="GO:0005667">
    <property type="term" value="C:transcription regulator complex"/>
    <property type="evidence" value="ECO:0007669"/>
    <property type="project" value="TreeGrafter"/>
</dbReference>
<evidence type="ECO:0000256" key="1">
    <source>
        <dbReference type="ARBA" id="ARBA00022723"/>
    </source>
</evidence>
<gene>
    <name evidence="9" type="primary">LOC116948866</name>
</gene>
<feature type="region of interest" description="Disordered" evidence="6">
    <location>
        <begin position="190"/>
        <end position="220"/>
    </location>
</feature>
<dbReference type="AlphaFoldDB" id="A0AAJ7TSN7"/>
<proteinExistence type="predicted"/>
<dbReference type="KEGG" id="pmrn:116948866"/>
<dbReference type="PROSITE" id="PS00028">
    <property type="entry name" value="ZINC_FINGER_C2H2_1"/>
    <property type="match status" value="2"/>
</dbReference>
<dbReference type="GO" id="GO:0031519">
    <property type="term" value="C:PcG protein complex"/>
    <property type="evidence" value="ECO:0007669"/>
    <property type="project" value="TreeGrafter"/>
</dbReference>
<dbReference type="FunFam" id="3.30.160.60:FF:000474">
    <property type="entry name" value="zinc finger protein 367"/>
    <property type="match status" value="1"/>
</dbReference>
<dbReference type="InterPro" id="IPR013087">
    <property type="entry name" value="Znf_C2H2_type"/>
</dbReference>
<keyword evidence="4" id="KW-0862">Zinc</keyword>
<feature type="compositionally biased region" description="Basic and acidic residues" evidence="6">
    <location>
        <begin position="73"/>
        <end position="83"/>
    </location>
</feature>
<dbReference type="GO" id="GO:0000978">
    <property type="term" value="F:RNA polymerase II cis-regulatory region sequence-specific DNA binding"/>
    <property type="evidence" value="ECO:0007669"/>
    <property type="project" value="TreeGrafter"/>
</dbReference>
<dbReference type="PANTHER" id="PTHR14003">
    <property type="entry name" value="TRANSCRIPTIONAL REPRESSOR PROTEIN YY"/>
    <property type="match status" value="1"/>
</dbReference>
<feature type="region of interest" description="Disordered" evidence="6">
    <location>
        <begin position="1"/>
        <end position="35"/>
    </location>
</feature>
<dbReference type="SMART" id="SM00355">
    <property type="entry name" value="ZnF_C2H2"/>
    <property type="match status" value="3"/>
</dbReference>
<keyword evidence="8" id="KW-1185">Reference proteome</keyword>
<dbReference type="GO" id="GO:0000785">
    <property type="term" value="C:chromatin"/>
    <property type="evidence" value="ECO:0007669"/>
    <property type="project" value="TreeGrafter"/>
</dbReference>
<feature type="region of interest" description="Disordered" evidence="6">
    <location>
        <begin position="49"/>
        <end position="83"/>
    </location>
</feature>
<name>A0AAJ7TSN7_PETMA</name>
<feature type="domain" description="C2H2-type" evidence="7">
    <location>
        <begin position="130"/>
        <end position="159"/>
    </location>
</feature>
<feature type="domain" description="C2H2-type" evidence="7">
    <location>
        <begin position="102"/>
        <end position="129"/>
    </location>
</feature>
<keyword evidence="1" id="KW-0479">Metal-binding</keyword>
<organism evidence="8 9">
    <name type="scientific">Petromyzon marinus</name>
    <name type="common">Sea lamprey</name>
    <dbReference type="NCBI Taxonomy" id="7757"/>
    <lineage>
        <taxon>Eukaryota</taxon>
        <taxon>Metazoa</taxon>
        <taxon>Chordata</taxon>
        <taxon>Craniata</taxon>
        <taxon>Vertebrata</taxon>
        <taxon>Cyclostomata</taxon>
        <taxon>Hyperoartia</taxon>
        <taxon>Petromyzontiformes</taxon>
        <taxon>Petromyzontidae</taxon>
        <taxon>Petromyzon</taxon>
    </lineage>
</organism>
<dbReference type="Gene3D" id="3.30.160.60">
    <property type="entry name" value="Classic Zinc Finger"/>
    <property type="match status" value="3"/>
</dbReference>
<dbReference type="RefSeq" id="XP_032821942.1">
    <property type="nucleotide sequence ID" value="XM_032966051.1"/>
</dbReference>
<dbReference type="GO" id="GO:0008270">
    <property type="term" value="F:zinc ion binding"/>
    <property type="evidence" value="ECO:0007669"/>
    <property type="project" value="UniProtKB-KW"/>
</dbReference>
<dbReference type="SUPFAM" id="SSF57667">
    <property type="entry name" value="beta-beta-alpha zinc fingers"/>
    <property type="match status" value="1"/>
</dbReference>
<dbReference type="Pfam" id="PF00096">
    <property type="entry name" value="zf-C2H2"/>
    <property type="match status" value="2"/>
</dbReference>
<protein>
    <submittedName>
        <fullName evidence="9">Zinc finger protein 367-like</fullName>
    </submittedName>
</protein>
<reference evidence="9" key="1">
    <citation type="submission" date="2025-08" db="UniProtKB">
        <authorList>
            <consortium name="RefSeq"/>
        </authorList>
    </citation>
    <scope>IDENTIFICATION</scope>
    <source>
        <tissue evidence="9">Sperm</tissue>
    </source>
</reference>
<dbReference type="GO" id="GO:0000981">
    <property type="term" value="F:DNA-binding transcription factor activity, RNA polymerase II-specific"/>
    <property type="evidence" value="ECO:0007669"/>
    <property type="project" value="TreeGrafter"/>
</dbReference>
<evidence type="ECO:0000256" key="5">
    <source>
        <dbReference type="PROSITE-ProRule" id="PRU00042"/>
    </source>
</evidence>
<accession>A0AAJ7TSN7</accession>
<evidence type="ECO:0000259" key="7">
    <source>
        <dbReference type="PROSITE" id="PS50157"/>
    </source>
</evidence>
<sequence length="307" mass="33921">MSDSLVFRTPTKGAAVSVIRPVPRPPEGTPTSPGLGDCMVYPWKWGESAGRAELSPGPRRAASPNFASSPDTPCKDSGKRGRPRAEVIRELINAGTLSPSRIRCRVCSRVFPREKSLQAHLRTHTGERPYRCEFPNCGRAFAQSGQLKTHQRLHTGEKPFICSEPGCESRFTHANRHCAAHPYARLRREEGDPACSGMEEKSSHSRRANQENLDEHNWADNSNCWKPKENGTALLLKERGNDWDLGVSPARDLNSTCDLNPDDVAQRHWQGAEQQLPLSPPLSPAEQWHGVSALAQLAELAAEMPSL</sequence>
<dbReference type="PANTHER" id="PTHR14003:SF26">
    <property type="entry name" value="ZINC FINGER PROTEIN 367"/>
    <property type="match status" value="1"/>
</dbReference>
<evidence type="ECO:0000256" key="2">
    <source>
        <dbReference type="ARBA" id="ARBA00022737"/>
    </source>
</evidence>
<evidence type="ECO:0000256" key="4">
    <source>
        <dbReference type="ARBA" id="ARBA00022833"/>
    </source>
</evidence>
<evidence type="ECO:0000313" key="8">
    <source>
        <dbReference type="Proteomes" id="UP001318040"/>
    </source>
</evidence>
<evidence type="ECO:0000256" key="6">
    <source>
        <dbReference type="SAM" id="MobiDB-lite"/>
    </source>
</evidence>
<evidence type="ECO:0000256" key="3">
    <source>
        <dbReference type="ARBA" id="ARBA00022771"/>
    </source>
</evidence>
<keyword evidence="3 5" id="KW-0863">Zinc-finger</keyword>
<dbReference type="PROSITE" id="PS50157">
    <property type="entry name" value="ZINC_FINGER_C2H2_2"/>
    <property type="match status" value="2"/>
</dbReference>
<evidence type="ECO:0000313" key="9">
    <source>
        <dbReference type="RefSeq" id="XP_032821942.1"/>
    </source>
</evidence>
<dbReference type="InterPro" id="IPR036236">
    <property type="entry name" value="Znf_C2H2_sf"/>
</dbReference>
<dbReference type="CTD" id="195828"/>
<dbReference type="Proteomes" id="UP001318040">
    <property type="component" value="Chromosome 35"/>
</dbReference>